<reference evidence="2" key="1">
    <citation type="journal article" date="2023" name="Mol. Phylogenet. Evol.">
        <title>Genome-scale phylogeny and comparative genomics of the fungal order Sordariales.</title>
        <authorList>
            <person name="Hensen N."/>
            <person name="Bonometti L."/>
            <person name="Westerberg I."/>
            <person name="Brannstrom I.O."/>
            <person name="Guillou S."/>
            <person name="Cros-Aarteil S."/>
            <person name="Calhoun S."/>
            <person name="Haridas S."/>
            <person name="Kuo A."/>
            <person name="Mondo S."/>
            <person name="Pangilinan J."/>
            <person name="Riley R."/>
            <person name="LaButti K."/>
            <person name="Andreopoulos B."/>
            <person name="Lipzen A."/>
            <person name="Chen C."/>
            <person name="Yan M."/>
            <person name="Daum C."/>
            <person name="Ng V."/>
            <person name="Clum A."/>
            <person name="Steindorff A."/>
            <person name="Ohm R.A."/>
            <person name="Martin F."/>
            <person name="Silar P."/>
            <person name="Natvig D.O."/>
            <person name="Lalanne C."/>
            <person name="Gautier V."/>
            <person name="Ament-Velasquez S.L."/>
            <person name="Kruys A."/>
            <person name="Hutchinson M.I."/>
            <person name="Powell A.J."/>
            <person name="Barry K."/>
            <person name="Miller A.N."/>
            <person name="Grigoriev I.V."/>
            <person name="Debuchy R."/>
            <person name="Gladieux P."/>
            <person name="Hiltunen Thoren M."/>
            <person name="Johannesson H."/>
        </authorList>
    </citation>
    <scope>NUCLEOTIDE SEQUENCE</scope>
    <source>
        <strain evidence="2">CBS 990.96</strain>
    </source>
</reference>
<evidence type="ECO:0000313" key="2">
    <source>
        <dbReference type="EMBL" id="KAK4221341.1"/>
    </source>
</evidence>
<protein>
    <submittedName>
        <fullName evidence="2">Uncharacterized protein</fullName>
    </submittedName>
</protein>
<dbReference type="Proteomes" id="UP001301958">
    <property type="component" value="Unassembled WGS sequence"/>
</dbReference>
<accession>A0AAN6YNN4</accession>
<evidence type="ECO:0000313" key="3">
    <source>
        <dbReference type="Proteomes" id="UP001301958"/>
    </source>
</evidence>
<evidence type="ECO:0000256" key="1">
    <source>
        <dbReference type="SAM" id="Phobius"/>
    </source>
</evidence>
<gene>
    <name evidence="2" type="ORF">QBC38DRAFT_134001</name>
</gene>
<name>A0AAN6YNN4_9PEZI</name>
<keyword evidence="1" id="KW-0472">Membrane</keyword>
<keyword evidence="3" id="KW-1185">Reference proteome</keyword>
<feature type="transmembrane region" description="Helical" evidence="1">
    <location>
        <begin position="52"/>
        <end position="72"/>
    </location>
</feature>
<keyword evidence="1" id="KW-0812">Transmembrane</keyword>
<dbReference type="EMBL" id="MU865558">
    <property type="protein sequence ID" value="KAK4221341.1"/>
    <property type="molecule type" value="Genomic_DNA"/>
</dbReference>
<dbReference type="AlphaFoldDB" id="A0AAN6YNN4"/>
<keyword evidence="1" id="KW-1133">Transmembrane helix</keyword>
<proteinExistence type="predicted"/>
<reference evidence="2" key="2">
    <citation type="submission" date="2023-05" db="EMBL/GenBank/DDBJ databases">
        <authorList>
            <consortium name="Lawrence Berkeley National Laboratory"/>
            <person name="Steindorff A."/>
            <person name="Hensen N."/>
            <person name="Bonometti L."/>
            <person name="Westerberg I."/>
            <person name="Brannstrom I.O."/>
            <person name="Guillou S."/>
            <person name="Cros-Aarteil S."/>
            <person name="Calhoun S."/>
            <person name="Haridas S."/>
            <person name="Kuo A."/>
            <person name="Mondo S."/>
            <person name="Pangilinan J."/>
            <person name="Riley R."/>
            <person name="Labutti K."/>
            <person name="Andreopoulos B."/>
            <person name="Lipzen A."/>
            <person name="Chen C."/>
            <person name="Yanf M."/>
            <person name="Daum C."/>
            <person name="Ng V."/>
            <person name="Clum A."/>
            <person name="Ohm R."/>
            <person name="Martin F."/>
            <person name="Silar P."/>
            <person name="Natvig D."/>
            <person name="Lalanne C."/>
            <person name="Gautier V."/>
            <person name="Ament-Velasquez S.L."/>
            <person name="Kruys A."/>
            <person name="Hutchinson M.I."/>
            <person name="Powell A.J."/>
            <person name="Barry K."/>
            <person name="Miller A.N."/>
            <person name="Grigoriev I.V."/>
            <person name="Debuchy R."/>
            <person name="Gladieux P."/>
            <person name="Thoren M.H."/>
            <person name="Johannesson H."/>
        </authorList>
    </citation>
    <scope>NUCLEOTIDE SEQUENCE</scope>
    <source>
        <strain evidence="2">CBS 990.96</strain>
    </source>
</reference>
<comment type="caution">
    <text evidence="2">The sequence shown here is derived from an EMBL/GenBank/DDBJ whole genome shotgun (WGS) entry which is preliminary data.</text>
</comment>
<organism evidence="2 3">
    <name type="scientific">Podospora fimiseda</name>
    <dbReference type="NCBI Taxonomy" id="252190"/>
    <lineage>
        <taxon>Eukaryota</taxon>
        <taxon>Fungi</taxon>
        <taxon>Dikarya</taxon>
        <taxon>Ascomycota</taxon>
        <taxon>Pezizomycotina</taxon>
        <taxon>Sordariomycetes</taxon>
        <taxon>Sordariomycetidae</taxon>
        <taxon>Sordariales</taxon>
        <taxon>Podosporaceae</taxon>
        <taxon>Podospora</taxon>
    </lineage>
</organism>
<sequence length="131" mass="14719">MCKGKRSAAETKGFGPTARLPLINYVMDSSRSHLLFVHVHEMTKMRCHSPGCVVYFFLPLLPLGTQCLWLVASGHRLAPHRTIQPTNCLLAPLQRVKPNFPLPRFLFLLALSVPCVMCHALWFPANTTHVT</sequence>
<feature type="transmembrane region" description="Helical" evidence="1">
    <location>
        <begin position="105"/>
        <end position="125"/>
    </location>
</feature>